<dbReference type="Pfam" id="PF05729">
    <property type="entry name" value="NACHT"/>
    <property type="match status" value="1"/>
</dbReference>
<evidence type="ECO:0000313" key="4">
    <source>
        <dbReference type="EMBL" id="QTD97687.1"/>
    </source>
</evidence>
<accession>A0ABX7TM27</accession>
<dbReference type="Gene3D" id="3.80.10.10">
    <property type="entry name" value="Ribonuclease Inhibitor"/>
    <property type="match status" value="1"/>
</dbReference>
<organism evidence="4 5">
    <name type="scientific">Streptomyces cyanogenus</name>
    <dbReference type="NCBI Taxonomy" id="80860"/>
    <lineage>
        <taxon>Bacteria</taxon>
        <taxon>Bacillati</taxon>
        <taxon>Actinomycetota</taxon>
        <taxon>Actinomycetes</taxon>
        <taxon>Kitasatosporales</taxon>
        <taxon>Streptomycetaceae</taxon>
        <taxon>Streptomyces</taxon>
    </lineage>
</organism>
<feature type="domain" description="NACHT" evidence="3">
    <location>
        <begin position="242"/>
        <end position="579"/>
    </location>
</feature>
<dbReference type="InterPro" id="IPR032675">
    <property type="entry name" value="LRR_dom_sf"/>
</dbReference>
<gene>
    <name evidence="4" type="ORF">S1361_10050</name>
</gene>
<dbReference type="RefSeq" id="WP_208031498.1">
    <property type="nucleotide sequence ID" value="NZ_CP071839.1"/>
</dbReference>
<evidence type="ECO:0000256" key="1">
    <source>
        <dbReference type="ARBA" id="ARBA00022741"/>
    </source>
</evidence>
<evidence type="ECO:0000259" key="3">
    <source>
        <dbReference type="PROSITE" id="PS50837"/>
    </source>
</evidence>
<keyword evidence="5" id="KW-1185">Reference proteome</keyword>
<reference evidence="4 5" key="1">
    <citation type="submission" date="2021-03" db="EMBL/GenBank/DDBJ databases">
        <title>Complete genome sequence of Streptomyces cyanogenus S136, producer of anticancer angucycline landomycin A.</title>
        <authorList>
            <person name="Hrab P."/>
            <person name="Ruckert C."/>
            <person name="Busche T."/>
            <person name="Ostash I."/>
            <person name="Kalinowski J."/>
            <person name="Fedorenko V."/>
            <person name="Yushchuk O."/>
            <person name="Ostash B."/>
        </authorList>
    </citation>
    <scope>NUCLEOTIDE SEQUENCE [LARGE SCALE GENOMIC DNA]</scope>
    <source>
        <strain evidence="4 5">S136</strain>
    </source>
</reference>
<dbReference type="SUPFAM" id="SSF52058">
    <property type="entry name" value="L domain-like"/>
    <property type="match status" value="1"/>
</dbReference>
<dbReference type="PROSITE" id="PS50837">
    <property type="entry name" value="NACHT"/>
    <property type="match status" value="1"/>
</dbReference>
<dbReference type="Pfam" id="PF22733">
    <property type="entry name" value="NNH1"/>
    <property type="match status" value="1"/>
</dbReference>
<dbReference type="PANTHER" id="PTHR46844:SF1">
    <property type="entry name" value="SLR5058 PROTEIN"/>
    <property type="match status" value="1"/>
</dbReference>
<dbReference type="Gene3D" id="3.40.50.300">
    <property type="entry name" value="P-loop containing nucleotide triphosphate hydrolases"/>
    <property type="match status" value="1"/>
</dbReference>
<dbReference type="InterPro" id="IPR007111">
    <property type="entry name" value="NACHT_NTPase"/>
</dbReference>
<dbReference type="InterPro" id="IPR027417">
    <property type="entry name" value="P-loop_NTPase"/>
</dbReference>
<evidence type="ECO:0000313" key="5">
    <source>
        <dbReference type="Proteomes" id="UP000663908"/>
    </source>
</evidence>
<keyword evidence="2" id="KW-0067">ATP-binding</keyword>
<dbReference type="EMBL" id="CP071839">
    <property type="protein sequence ID" value="QTD97687.1"/>
    <property type="molecule type" value="Genomic_DNA"/>
</dbReference>
<sequence length="1022" mass="113021">MHGLETLLLRLATTVASSAAKSLFAARPGAGLVPDRVRPLPGPAGPEKLARVLAERISSRYATLPEHERLAAMTAVQDTFAAAGPLDAGRLFAADLDPGRLAAELERPPAGLAERGRDLYGELLGLCCAHLVEQLTAEPSFPARAAVEQTRRSGTLLRQRTDSGEAGFLGFEQRYADFVAEAHSRLELYGVTLGDRRRAEWPLETAYLSLGVTGQDRYEPHAEGVGATPPAVRVEQALADCHRLVLRGQAGSGKSTLLQWLALNAARRSFGPELADWNRCVPFVLRLRAFNTPDGLPMPEEFLPAAGVPLRAPQGWTEDLLAAGRALVLVDGVDEVPQRLRGRTEHWLRSLITAFPKARYVVTTRPSAVPDGWLAAQGFGTHTLLPMDRDDIRTFVRHWHEAARRECPADGERDLLDRYEESLNEAVATRRDLGRLATNPLMCALLCALNRDRRMHLPRARKELYDAALDMLLVRRDTEREITSVEGLVLSRDEQTALLQRLAYWLIRNGQAEAARQDAVAMLDEWLAAMPQVRAQGDAEQVFTHLLNRSGLLREPMPGAVDFVHRTFQDYLGAKAAVEARDFGVLVRNAHDDQWDDVVRMAVGHARVEERGRLLRQLLRRADRTPRHRERLVLLAAASLEHAPELDPAVRAEVEERAGALMPPYTSKQAEALARAGELVLELLPGPEGLTEREAGAVIRTARLIGGDAALRVISRFRADRRPRVLSELAFAWESFDTREYFEAVLEEGGGEGHILNVRDAEALTLVPRLHRLKRLNLIGDHGLPSEALDNENLEFLGFARNAVVSDLSPLRGLPRLRDLSLNQCPAVTDLRPLSGLPLTRMHLSGFGNGFSLAPLADLPELRHVSVDFLPSERGLDELSFAPRLTGLSFFDQACFMRLTGLEALTSLSWLSVHDDRQWRDFLSAGTFSPLQSLQVLNVAEVDLGDLTPHRTLTSVYLGRVAQIDHIGALAHLPALRSVSFSRCGPLDLTPLAPLEDVEIQLYDCEHVLGAELFPRERLIID</sequence>
<keyword evidence="1" id="KW-0547">Nucleotide-binding</keyword>
<name>A0ABX7TM27_STRCY</name>
<protein>
    <submittedName>
        <fullName evidence="4">NACHT domain protein</fullName>
    </submittedName>
</protein>
<dbReference type="InterPro" id="IPR054547">
    <property type="entry name" value="NNH1"/>
</dbReference>
<dbReference type="SUPFAM" id="SSF52540">
    <property type="entry name" value="P-loop containing nucleoside triphosphate hydrolases"/>
    <property type="match status" value="1"/>
</dbReference>
<evidence type="ECO:0000256" key="2">
    <source>
        <dbReference type="ARBA" id="ARBA00022840"/>
    </source>
</evidence>
<proteinExistence type="predicted"/>
<dbReference type="PANTHER" id="PTHR46844">
    <property type="entry name" value="SLR5058 PROTEIN"/>
    <property type="match status" value="1"/>
</dbReference>
<dbReference type="Proteomes" id="UP000663908">
    <property type="component" value="Chromosome"/>
</dbReference>